<protein>
    <submittedName>
        <fullName evidence="4">Pyruvate dehydrogenase [NADP(+)], mitochondrial</fullName>
    </submittedName>
</protein>
<evidence type="ECO:0000256" key="1">
    <source>
        <dbReference type="SAM" id="Phobius"/>
    </source>
</evidence>
<keyword evidence="4" id="KW-0670">Pyruvate</keyword>
<feature type="transmembrane region" description="Helical" evidence="1">
    <location>
        <begin position="335"/>
        <end position="354"/>
    </location>
</feature>
<feature type="transmembrane region" description="Helical" evidence="1">
    <location>
        <begin position="247"/>
        <end position="266"/>
    </location>
</feature>
<keyword evidence="1" id="KW-0812">Transmembrane</keyword>
<dbReference type="OrthoDB" id="1688044at2759"/>
<keyword evidence="5" id="KW-1185">Reference proteome</keyword>
<gene>
    <name evidence="2" type="ORF">C1SCF055_LOCUS32802</name>
</gene>
<name>A0A9P1DCI0_9DINO</name>
<accession>A0A9P1DCI0</accession>
<keyword evidence="1" id="KW-1133">Transmembrane helix</keyword>
<dbReference type="InterPro" id="IPR021941">
    <property type="entry name" value="DUF3556_TM"/>
</dbReference>
<reference evidence="3" key="2">
    <citation type="submission" date="2024-04" db="EMBL/GenBank/DDBJ databases">
        <authorList>
            <person name="Chen Y."/>
            <person name="Shah S."/>
            <person name="Dougan E. K."/>
            <person name="Thang M."/>
            <person name="Chan C."/>
        </authorList>
    </citation>
    <scope>NUCLEOTIDE SEQUENCE [LARGE SCALE GENOMIC DNA]</scope>
</reference>
<organism evidence="2">
    <name type="scientific">Cladocopium goreaui</name>
    <dbReference type="NCBI Taxonomy" id="2562237"/>
    <lineage>
        <taxon>Eukaryota</taxon>
        <taxon>Sar</taxon>
        <taxon>Alveolata</taxon>
        <taxon>Dinophyceae</taxon>
        <taxon>Suessiales</taxon>
        <taxon>Symbiodiniaceae</taxon>
        <taxon>Cladocopium</taxon>
    </lineage>
</organism>
<evidence type="ECO:0000313" key="3">
    <source>
        <dbReference type="EMBL" id="CAL1160612.1"/>
    </source>
</evidence>
<dbReference type="EMBL" id="CAMXCT010004001">
    <property type="protein sequence ID" value="CAI4007237.1"/>
    <property type="molecule type" value="Genomic_DNA"/>
</dbReference>
<feature type="transmembrane region" description="Helical" evidence="1">
    <location>
        <begin position="272"/>
        <end position="289"/>
    </location>
</feature>
<feature type="transmembrane region" description="Helical" evidence="1">
    <location>
        <begin position="296"/>
        <end position="315"/>
    </location>
</feature>
<dbReference type="EMBL" id="CAMXCT030004001">
    <property type="protein sequence ID" value="CAL4794549.1"/>
    <property type="molecule type" value="Genomic_DNA"/>
</dbReference>
<sequence length="553" mass="62467">MTWKSLGSSFDISSIYTVKTGARSPPEEAKVQGKDLPSKTDVGVEHILDPSTGLGINWAILAWHWTMVLVFLLTYFVLTFWTTPMEEKSNIPWLTLFQKLIVLWNLWEAFWLGVKSGPLSAKVNPPFQDWWYRFTVGSMKYNAPFMPCLPMKRNYLDIFVEGFLMYALTIRVLWAQEVTPELIQPLAACLFYVCSGWCKIGPWFKYLNVSNLWSAKFMVSVPWSDWFRRTMYKGYKSADADYSLTRAAKVFSVLCAFCETLGALLVLSNDPIIVQCGIFFICAMHLYIISTLIIDVFTWNFVDALMYCYIFGLYGPSVGEAMGFQWSQLPQMHPVIIAVLLAHVSYSIYGNLVPTHVPFVVAHRHAAGNFATGTLLVKHSAAAKLRKVVAHSGCHVVKGAAPGWMGEWRGFHSSMAYFWLWNMPHRMLLPLTYSQVMGNEESYTMLHSVAVFDALCAHLRFDGLSNLALVRELGNVCGFEEGECTLCWVGAFPSFPQLCSSMASWKVVDSVKGVVREGSYTVQDVEDPAYKKPSDCKNISLFQKLSLTKALVF</sequence>
<dbReference type="Proteomes" id="UP001152797">
    <property type="component" value="Unassembled WGS sequence"/>
</dbReference>
<evidence type="ECO:0000313" key="4">
    <source>
        <dbReference type="EMBL" id="CAL4794549.1"/>
    </source>
</evidence>
<keyword evidence="1" id="KW-0472">Membrane</keyword>
<evidence type="ECO:0000313" key="5">
    <source>
        <dbReference type="Proteomes" id="UP001152797"/>
    </source>
</evidence>
<comment type="caution">
    <text evidence="2">The sequence shown here is derived from an EMBL/GenBank/DDBJ whole genome shotgun (WGS) entry which is preliminary data.</text>
</comment>
<proteinExistence type="predicted"/>
<feature type="transmembrane region" description="Helical" evidence="1">
    <location>
        <begin position="58"/>
        <end position="81"/>
    </location>
</feature>
<dbReference type="AlphaFoldDB" id="A0A9P1DCI0"/>
<reference evidence="2" key="1">
    <citation type="submission" date="2022-10" db="EMBL/GenBank/DDBJ databases">
        <authorList>
            <person name="Chen Y."/>
            <person name="Dougan E. K."/>
            <person name="Chan C."/>
            <person name="Rhodes N."/>
            <person name="Thang M."/>
        </authorList>
    </citation>
    <scope>NUCLEOTIDE SEQUENCE</scope>
</reference>
<dbReference type="Pfam" id="PF12077">
    <property type="entry name" value="DUF3556"/>
    <property type="match status" value="1"/>
</dbReference>
<evidence type="ECO:0000313" key="2">
    <source>
        <dbReference type="EMBL" id="CAI4007237.1"/>
    </source>
</evidence>
<dbReference type="EMBL" id="CAMXCT020004001">
    <property type="protein sequence ID" value="CAL1160612.1"/>
    <property type="molecule type" value="Genomic_DNA"/>
</dbReference>